<evidence type="ECO:0000313" key="2">
    <source>
        <dbReference type="EMBL" id="QIZ72051.1"/>
    </source>
</evidence>
<dbReference type="RefSeq" id="WP_168570202.1">
    <property type="nucleotide sequence ID" value="NZ_CP051167.1"/>
</dbReference>
<feature type="region of interest" description="Disordered" evidence="1">
    <location>
        <begin position="174"/>
        <end position="233"/>
    </location>
</feature>
<dbReference type="Proteomes" id="UP000500857">
    <property type="component" value="Chromosome"/>
</dbReference>
<dbReference type="EMBL" id="CP051167">
    <property type="protein sequence ID" value="QIZ72051.1"/>
    <property type="molecule type" value="Genomic_DNA"/>
</dbReference>
<proteinExistence type="predicted"/>
<feature type="region of interest" description="Disordered" evidence="1">
    <location>
        <begin position="1"/>
        <end position="37"/>
    </location>
</feature>
<feature type="compositionally biased region" description="Basic and acidic residues" evidence="1">
    <location>
        <begin position="174"/>
        <end position="198"/>
    </location>
</feature>
<evidence type="ECO:0000256" key="1">
    <source>
        <dbReference type="SAM" id="MobiDB-lite"/>
    </source>
</evidence>
<protein>
    <submittedName>
        <fullName evidence="2">Uncharacterized protein</fullName>
    </submittedName>
</protein>
<feature type="compositionally biased region" description="Basic and acidic residues" evidence="1">
    <location>
        <begin position="1"/>
        <end position="15"/>
    </location>
</feature>
<gene>
    <name evidence="2" type="ORF">HCG48_16905</name>
</gene>
<sequence>MAKKRLTDLIREEAGRSPQSGETEASSEATASVEAIGDHPEALKAAVTELKTALQEALENEKVYDRAIADLEGKLKDEQQRAQELEESLQQGDRLAREGWQQAESELKAGLEEQENLIQKLQGDLKTAEKSYSKLEKERDKLKSDLAEQKELVKQLKADLKHAERLNRDLEQTKADALHLAEENEQLKHELDEVKDRSPGPSQGAIALIPRRPGPSDKVLPDPLAKNDINWLD</sequence>
<name>A0A6H1TZP2_9CYAN</name>
<accession>A0A6H1TZP2</accession>
<dbReference type="KEGG" id="oxy:HCG48_16905"/>
<evidence type="ECO:0000313" key="3">
    <source>
        <dbReference type="Proteomes" id="UP000500857"/>
    </source>
</evidence>
<keyword evidence="3" id="KW-1185">Reference proteome</keyword>
<feature type="compositionally biased region" description="Low complexity" evidence="1">
    <location>
        <begin position="20"/>
        <end position="35"/>
    </location>
</feature>
<dbReference type="AlphaFoldDB" id="A0A6H1TZP2"/>
<reference evidence="2 3" key="1">
    <citation type="submission" date="2020-04" db="EMBL/GenBank/DDBJ databases">
        <authorList>
            <person name="Basu S."/>
            <person name="Maruthanayagam V."/>
            <person name="Chakraborty S."/>
            <person name="Pramanik A."/>
            <person name="Mukherjee J."/>
            <person name="Brink B."/>
        </authorList>
    </citation>
    <scope>NUCLEOTIDE SEQUENCE [LARGE SCALE GENOMIC DNA]</scope>
    <source>
        <strain evidence="2 3">AP17</strain>
    </source>
</reference>
<organism evidence="2 3">
    <name type="scientific">Oxynema aestuarii AP17</name>
    <dbReference type="NCBI Taxonomy" id="2064643"/>
    <lineage>
        <taxon>Bacteria</taxon>
        <taxon>Bacillati</taxon>
        <taxon>Cyanobacteriota</taxon>
        <taxon>Cyanophyceae</taxon>
        <taxon>Oscillatoriophycideae</taxon>
        <taxon>Oscillatoriales</taxon>
        <taxon>Oscillatoriaceae</taxon>
        <taxon>Oxynema</taxon>
        <taxon>Oxynema aestuarii</taxon>
    </lineage>
</organism>